<reference evidence="2" key="1">
    <citation type="journal article" date="2021" name="Proc. Natl. Acad. Sci. U.S.A.">
        <title>A Catalog of Tens of Thousands of Viruses from Human Metagenomes Reveals Hidden Associations with Chronic Diseases.</title>
        <authorList>
            <person name="Tisza M.J."/>
            <person name="Buck C.B."/>
        </authorList>
    </citation>
    <scope>NUCLEOTIDE SEQUENCE</scope>
    <source>
        <strain evidence="2">CtqwY3</strain>
    </source>
</reference>
<name>A0A8S5S6C8_9CAUD</name>
<keyword evidence="1" id="KW-0472">Membrane</keyword>
<feature type="transmembrane region" description="Helical" evidence="1">
    <location>
        <begin position="6"/>
        <end position="24"/>
    </location>
</feature>
<organism evidence="2">
    <name type="scientific">Siphoviridae sp. ctqwY3</name>
    <dbReference type="NCBI Taxonomy" id="2827951"/>
    <lineage>
        <taxon>Viruses</taxon>
        <taxon>Duplodnaviria</taxon>
        <taxon>Heunggongvirae</taxon>
        <taxon>Uroviricota</taxon>
        <taxon>Caudoviricetes</taxon>
    </lineage>
</organism>
<keyword evidence="1" id="KW-1133">Transmembrane helix</keyword>
<keyword evidence="1" id="KW-0812">Transmembrane</keyword>
<evidence type="ECO:0000256" key="1">
    <source>
        <dbReference type="SAM" id="Phobius"/>
    </source>
</evidence>
<dbReference type="EMBL" id="BK032541">
    <property type="protein sequence ID" value="DAF46604.1"/>
    <property type="molecule type" value="Genomic_DNA"/>
</dbReference>
<sequence>MTTDNLIYVVAIMGYVIFVLIMKYRELSNRNKVLYNNYMQCLRALSDTDPSLAKYLKERGDIQ</sequence>
<protein>
    <submittedName>
        <fullName evidence="2">Uncharacterized protein</fullName>
    </submittedName>
</protein>
<proteinExistence type="predicted"/>
<evidence type="ECO:0000313" key="2">
    <source>
        <dbReference type="EMBL" id="DAF46604.1"/>
    </source>
</evidence>
<accession>A0A8S5S6C8</accession>